<accession>A0A074VY81</accession>
<proteinExistence type="predicted"/>
<comment type="caution">
    <text evidence="1">The sequence shown here is derived from an EMBL/GenBank/DDBJ whole genome shotgun (WGS) entry which is preliminary data.</text>
</comment>
<reference evidence="1 2" key="1">
    <citation type="journal article" date="2014" name="PLoS Genet.">
        <title>Hidden diversity in honey bee gut symbionts detected by single-cell genomics.</title>
        <authorList>
            <person name="Engel P."/>
            <person name="Stepanauskas R."/>
            <person name="Moran N."/>
        </authorList>
    </citation>
    <scope>NUCLEOTIDE SEQUENCE [LARGE SCALE GENOMIC DNA]</scope>
    <source>
        <strain evidence="1 2">SCGC AB-598-J21</strain>
    </source>
</reference>
<dbReference type="Proteomes" id="UP000027644">
    <property type="component" value="Unassembled WGS sequence"/>
</dbReference>
<sequence length="56" mass="6535">MQIVIIINNYNKNTEKFSVLGKIQPQAVSDICNGYYFFFCAMEINFCCLRICMGKR</sequence>
<gene>
    <name evidence="1" type="ORF">SASC598J21_019250</name>
</gene>
<dbReference type="EMBL" id="AVQL01000453">
    <property type="protein sequence ID" value="KEQ00224.1"/>
    <property type="molecule type" value="Genomic_DNA"/>
</dbReference>
<evidence type="ECO:0000313" key="1">
    <source>
        <dbReference type="EMBL" id="KEQ00224.1"/>
    </source>
</evidence>
<dbReference type="AlphaFoldDB" id="A0A074VY81"/>
<evidence type="ECO:0000313" key="2">
    <source>
        <dbReference type="Proteomes" id="UP000027644"/>
    </source>
</evidence>
<name>A0A074VY81_9NEIS</name>
<organism evidence="1 2">
    <name type="scientific">Snodgrassella alvi SCGC AB-598-J21</name>
    <dbReference type="NCBI Taxonomy" id="1385367"/>
    <lineage>
        <taxon>Bacteria</taxon>
        <taxon>Pseudomonadati</taxon>
        <taxon>Pseudomonadota</taxon>
        <taxon>Betaproteobacteria</taxon>
        <taxon>Neisseriales</taxon>
        <taxon>Neisseriaceae</taxon>
        <taxon>Snodgrassella</taxon>
    </lineage>
</organism>
<protein>
    <submittedName>
        <fullName evidence="1">Inositol phosphatase</fullName>
    </submittedName>
</protein>